<gene>
    <name evidence="1" type="ORF">LCGC14_2257120</name>
</gene>
<comment type="caution">
    <text evidence="1">The sequence shown here is derived from an EMBL/GenBank/DDBJ whole genome shotgun (WGS) entry which is preliminary data.</text>
</comment>
<evidence type="ECO:0008006" key="2">
    <source>
        <dbReference type="Google" id="ProtNLM"/>
    </source>
</evidence>
<protein>
    <recommendedName>
        <fullName evidence="2">SprT-like domain-containing protein</fullName>
    </recommendedName>
</protein>
<organism evidence="1">
    <name type="scientific">marine sediment metagenome</name>
    <dbReference type="NCBI Taxonomy" id="412755"/>
    <lineage>
        <taxon>unclassified sequences</taxon>
        <taxon>metagenomes</taxon>
        <taxon>ecological metagenomes</taxon>
    </lineage>
</organism>
<accession>A0A0F9FVX8</accession>
<dbReference type="AlphaFoldDB" id="A0A0F9FVX8"/>
<dbReference type="EMBL" id="LAZR01030900">
    <property type="protein sequence ID" value="KKL55267.1"/>
    <property type="molecule type" value="Genomic_DNA"/>
</dbReference>
<name>A0A0F9FVX8_9ZZZZ</name>
<reference evidence="1" key="1">
    <citation type="journal article" date="2015" name="Nature">
        <title>Complex archaea that bridge the gap between prokaryotes and eukaryotes.</title>
        <authorList>
            <person name="Spang A."/>
            <person name="Saw J.H."/>
            <person name="Jorgensen S.L."/>
            <person name="Zaremba-Niedzwiedzka K."/>
            <person name="Martijn J."/>
            <person name="Lind A.E."/>
            <person name="van Eijk R."/>
            <person name="Schleper C."/>
            <person name="Guy L."/>
            <person name="Ettema T.J."/>
        </authorList>
    </citation>
    <scope>NUCLEOTIDE SEQUENCE</scope>
</reference>
<sequence length="124" mass="14691">MRNKKLWVPLFNNRLRLYDVNSKGFKKIDKKYNVQISKAAGAFCFEKTIKGYPTVIIVINKKYYPKEDLAATIAHEAVHAVNFIFIMKGLIADRYNDEAQAYLTGWIVRECHKFFKHKRRNYEK</sequence>
<evidence type="ECO:0000313" key="1">
    <source>
        <dbReference type="EMBL" id="KKL55267.1"/>
    </source>
</evidence>
<proteinExistence type="predicted"/>